<evidence type="ECO:0000256" key="14">
    <source>
        <dbReference type="ARBA" id="ARBA00023242"/>
    </source>
</evidence>
<comment type="function">
    <text evidence="15">Acts in a DNA repair pathway for removal of UV-induced DNA damage that is distinct from classical nucleotide excision repair and in repair of ionizing radiation damage. Functions in homologous recombination repair of DNA double strand breaks and in recovery of stalled replication forks.</text>
</comment>
<dbReference type="Gene3D" id="1.10.10.10">
    <property type="entry name" value="Winged helix-like DNA-binding domain superfamily/Winged helix DNA-binding domain"/>
    <property type="match status" value="1"/>
</dbReference>
<keyword evidence="8 15" id="KW-0227">DNA damage</keyword>
<evidence type="ECO:0000313" key="19">
    <source>
        <dbReference type="Proteomes" id="UP001600064"/>
    </source>
</evidence>
<keyword evidence="6 15" id="KW-0808">Transferase</keyword>
<evidence type="ECO:0000256" key="13">
    <source>
        <dbReference type="ARBA" id="ARBA00023204"/>
    </source>
</evidence>
<comment type="catalytic activity">
    <reaction evidence="1 15">
        <text>S-ubiquitinyl-[E2 ubiquitin-conjugating enzyme]-L-cysteine + [acceptor protein]-L-lysine = [E2 ubiquitin-conjugating enzyme]-L-cysteine + N(6)-ubiquitinyl-[acceptor protein]-L-lysine.</text>
        <dbReference type="EC" id="2.3.2.27"/>
    </reaction>
</comment>
<dbReference type="EMBL" id="JAZGUE010000004">
    <property type="protein sequence ID" value="KAL2266934.1"/>
    <property type="molecule type" value="Genomic_DNA"/>
</dbReference>
<dbReference type="InterPro" id="IPR013083">
    <property type="entry name" value="Znf_RING/FYVE/PHD"/>
</dbReference>
<keyword evidence="11 15" id="KW-0862">Zinc</keyword>
<proteinExistence type="inferred from homology"/>
<evidence type="ECO:0000313" key="18">
    <source>
        <dbReference type="EMBL" id="KAL2266934.1"/>
    </source>
</evidence>
<feature type="region of interest" description="Disordered" evidence="16">
    <location>
        <begin position="46"/>
        <end position="74"/>
    </location>
</feature>
<dbReference type="CDD" id="cd16493">
    <property type="entry name" value="RING-CH-C4HC3_NSE1"/>
    <property type="match status" value="1"/>
</dbReference>
<dbReference type="Pfam" id="PF07574">
    <property type="entry name" value="SMC_Nse1"/>
    <property type="match status" value="1"/>
</dbReference>
<feature type="domain" description="Non-structural maintenance of chromosomes element 1 RING C4HC3-type" evidence="17">
    <location>
        <begin position="255"/>
        <end position="297"/>
    </location>
</feature>
<dbReference type="RefSeq" id="XP_070865661.1">
    <property type="nucleotide sequence ID" value="XM_071010676.1"/>
</dbReference>
<dbReference type="Gene3D" id="3.90.1150.220">
    <property type="match status" value="1"/>
</dbReference>
<evidence type="ECO:0000256" key="11">
    <source>
        <dbReference type="ARBA" id="ARBA00022833"/>
    </source>
</evidence>
<name>A0ABR4D988_9PEZI</name>
<evidence type="ECO:0000256" key="2">
    <source>
        <dbReference type="ARBA" id="ARBA00004123"/>
    </source>
</evidence>
<dbReference type="InterPro" id="IPR011513">
    <property type="entry name" value="Nse1"/>
</dbReference>
<comment type="similarity">
    <text evidence="3 15">Belongs to the NSE1 family.</text>
</comment>
<evidence type="ECO:0000256" key="10">
    <source>
        <dbReference type="ARBA" id="ARBA00022786"/>
    </source>
</evidence>
<dbReference type="Pfam" id="PF08746">
    <property type="entry name" value="zf-RING-like"/>
    <property type="match status" value="1"/>
</dbReference>
<gene>
    <name evidence="18" type="ORF">VTJ83DRAFT_4211</name>
</gene>
<comment type="caution">
    <text evidence="18">The sequence shown here is derived from an EMBL/GenBank/DDBJ whole genome shotgun (WGS) entry which is preliminary data.</text>
</comment>
<dbReference type="EC" id="2.3.2.27" evidence="4 15"/>
<protein>
    <recommendedName>
        <fullName evidence="5 15">Non-structural maintenance of chromosomes element 1 homolog</fullName>
        <ecNumber evidence="4 15">2.3.2.27</ecNumber>
    </recommendedName>
</protein>
<dbReference type="GeneID" id="98125320"/>
<keyword evidence="7 15" id="KW-0479">Metal-binding</keyword>
<reference evidence="18 19" key="1">
    <citation type="journal article" date="2024" name="Commun. Biol.">
        <title>Comparative genomic analysis of thermophilic fungi reveals convergent evolutionary adaptations and gene losses.</title>
        <authorList>
            <person name="Steindorff A.S."/>
            <person name="Aguilar-Pontes M.V."/>
            <person name="Robinson A.J."/>
            <person name="Andreopoulos B."/>
            <person name="LaButti K."/>
            <person name="Kuo A."/>
            <person name="Mondo S."/>
            <person name="Riley R."/>
            <person name="Otillar R."/>
            <person name="Haridas S."/>
            <person name="Lipzen A."/>
            <person name="Grimwood J."/>
            <person name="Schmutz J."/>
            <person name="Clum A."/>
            <person name="Reid I.D."/>
            <person name="Moisan M.C."/>
            <person name="Butler G."/>
            <person name="Nguyen T.T.M."/>
            <person name="Dewar K."/>
            <person name="Conant G."/>
            <person name="Drula E."/>
            <person name="Henrissat B."/>
            <person name="Hansel C."/>
            <person name="Singer S."/>
            <person name="Hutchinson M.I."/>
            <person name="de Vries R.P."/>
            <person name="Natvig D.O."/>
            <person name="Powell A.J."/>
            <person name="Tsang A."/>
            <person name="Grigoriev I.V."/>
        </authorList>
    </citation>
    <scope>NUCLEOTIDE SEQUENCE [LARGE SCALE GENOMIC DNA]</scope>
    <source>
        <strain evidence="18 19">ATCC 22073</strain>
    </source>
</reference>
<comment type="subunit">
    <text evidence="15">Component of the Smc5-Smc6 complex.</text>
</comment>
<evidence type="ECO:0000256" key="12">
    <source>
        <dbReference type="ARBA" id="ARBA00023172"/>
    </source>
</evidence>
<keyword evidence="9 15" id="KW-0863">Zinc-finger</keyword>
<dbReference type="InterPro" id="IPR036388">
    <property type="entry name" value="WH-like_DNA-bd_sf"/>
</dbReference>
<accession>A0ABR4D988</accession>
<evidence type="ECO:0000256" key="1">
    <source>
        <dbReference type="ARBA" id="ARBA00000900"/>
    </source>
</evidence>
<keyword evidence="19" id="KW-1185">Reference proteome</keyword>
<evidence type="ECO:0000256" key="9">
    <source>
        <dbReference type="ARBA" id="ARBA00022771"/>
    </source>
</evidence>
<dbReference type="PANTHER" id="PTHR20973:SF0">
    <property type="entry name" value="NON-STRUCTURAL MAINTENANCE OF CHROMOSOMES ELEMENT 1 HOMOLOG"/>
    <property type="match status" value="1"/>
</dbReference>
<feature type="region of interest" description="Disordered" evidence="16">
    <location>
        <begin position="317"/>
        <end position="346"/>
    </location>
</feature>
<keyword evidence="13 15" id="KW-0234">DNA repair</keyword>
<feature type="compositionally biased region" description="Acidic residues" evidence="16">
    <location>
        <begin position="332"/>
        <end position="346"/>
    </location>
</feature>
<evidence type="ECO:0000256" key="16">
    <source>
        <dbReference type="SAM" id="MobiDB-lite"/>
    </source>
</evidence>
<dbReference type="Gene3D" id="3.30.40.10">
    <property type="entry name" value="Zinc/RING finger domain, C3HC4 (zinc finger)"/>
    <property type="match status" value="1"/>
</dbReference>
<comment type="subcellular location">
    <subcellularLocation>
        <location evidence="2 15">Nucleus</location>
    </subcellularLocation>
</comment>
<evidence type="ECO:0000259" key="17">
    <source>
        <dbReference type="Pfam" id="PF08746"/>
    </source>
</evidence>
<evidence type="ECO:0000256" key="3">
    <source>
        <dbReference type="ARBA" id="ARBA00010258"/>
    </source>
</evidence>
<organism evidence="18 19">
    <name type="scientific">Remersonia thermophila</name>
    <dbReference type="NCBI Taxonomy" id="72144"/>
    <lineage>
        <taxon>Eukaryota</taxon>
        <taxon>Fungi</taxon>
        <taxon>Dikarya</taxon>
        <taxon>Ascomycota</taxon>
        <taxon>Pezizomycotina</taxon>
        <taxon>Sordariomycetes</taxon>
        <taxon>Sordariomycetidae</taxon>
        <taxon>Sordariales</taxon>
        <taxon>Sordariales incertae sedis</taxon>
        <taxon>Remersonia</taxon>
    </lineage>
</organism>
<sequence length="346" mass="38438">MADDWEPPLPPGYNDAHRAFLQAFMARGTLTFREGRKLLAAIASASNAGRDGDSDGEGEGEGHGHGHGPVNPDSITMADFESWVRTVREAVEPLDFDVRNTRDQVRGERVWAFVNAHSDPVTQLGTARTPDEVAYVKRLLDAMFDQHNTPRMEVMAVDEGQALRASRPRGRESQAGGDADAGEEGTQAPAAARPLKHSEVLALLASLVAEGWLRKSQDGFYDLTPRALMELWPWLVETYNDPEPADGDWQRIKFCEACKEIVTHGQRCDNLDCTVRLHDICDEAFWRTRSARTCPKCGTPWEGNHFVGERAVTTRAGFQRGRGARRRTEAAQNDEEPVDEEEEEGA</sequence>
<evidence type="ECO:0000256" key="4">
    <source>
        <dbReference type="ARBA" id="ARBA00012483"/>
    </source>
</evidence>
<feature type="region of interest" description="Disordered" evidence="16">
    <location>
        <begin position="162"/>
        <end position="193"/>
    </location>
</feature>
<dbReference type="PANTHER" id="PTHR20973">
    <property type="entry name" value="NON-SMC ELEMENT 1-RELATED"/>
    <property type="match status" value="1"/>
</dbReference>
<keyword evidence="14 15" id="KW-0539">Nucleus</keyword>
<dbReference type="Proteomes" id="UP001600064">
    <property type="component" value="Unassembled WGS sequence"/>
</dbReference>
<evidence type="ECO:0000256" key="6">
    <source>
        <dbReference type="ARBA" id="ARBA00022679"/>
    </source>
</evidence>
<keyword evidence="12 15" id="KW-0233">DNA recombination</keyword>
<evidence type="ECO:0000256" key="15">
    <source>
        <dbReference type="RuleBase" id="RU368018"/>
    </source>
</evidence>
<dbReference type="InterPro" id="IPR014857">
    <property type="entry name" value="Nse1_RING_C4HC3-type"/>
</dbReference>
<evidence type="ECO:0000256" key="5">
    <source>
        <dbReference type="ARBA" id="ARBA00019422"/>
    </source>
</evidence>
<evidence type="ECO:0000256" key="7">
    <source>
        <dbReference type="ARBA" id="ARBA00022723"/>
    </source>
</evidence>
<keyword evidence="10 15" id="KW-0833">Ubl conjugation pathway</keyword>
<evidence type="ECO:0000256" key="8">
    <source>
        <dbReference type="ARBA" id="ARBA00022763"/>
    </source>
</evidence>